<feature type="signal peptide" evidence="3">
    <location>
        <begin position="1"/>
        <end position="19"/>
    </location>
</feature>
<protein>
    <recommendedName>
        <fullName evidence="4">Legume lectin domain-containing protein</fullName>
    </recommendedName>
</protein>
<evidence type="ECO:0000313" key="5">
    <source>
        <dbReference type="EMBL" id="KAF3568717.1"/>
    </source>
</evidence>
<evidence type="ECO:0000256" key="2">
    <source>
        <dbReference type="ARBA" id="ARBA00022734"/>
    </source>
</evidence>
<evidence type="ECO:0000259" key="4">
    <source>
        <dbReference type="Pfam" id="PF00139"/>
    </source>
</evidence>
<organism evidence="5 6">
    <name type="scientific">Brassica cretica</name>
    <name type="common">Mustard</name>
    <dbReference type="NCBI Taxonomy" id="69181"/>
    <lineage>
        <taxon>Eukaryota</taxon>
        <taxon>Viridiplantae</taxon>
        <taxon>Streptophyta</taxon>
        <taxon>Embryophyta</taxon>
        <taxon>Tracheophyta</taxon>
        <taxon>Spermatophyta</taxon>
        <taxon>Magnoliopsida</taxon>
        <taxon>eudicotyledons</taxon>
        <taxon>Gunneridae</taxon>
        <taxon>Pentapetalae</taxon>
        <taxon>rosids</taxon>
        <taxon>malvids</taxon>
        <taxon>Brassicales</taxon>
        <taxon>Brassicaceae</taxon>
        <taxon>Brassiceae</taxon>
        <taxon>Brassica</taxon>
    </lineage>
</organism>
<dbReference type="InterPro" id="IPR013320">
    <property type="entry name" value="ConA-like_dom_sf"/>
</dbReference>
<feature type="domain" description="Legume lectin" evidence="4">
    <location>
        <begin position="102"/>
        <end position="158"/>
    </location>
</feature>
<dbReference type="EMBL" id="QGKV02000759">
    <property type="protein sequence ID" value="KAF3568717.1"/>
    <property type="molecule type" value="Genomic_DNA"/>
</dbReference>
<keyword evidence="3" id="KW-0732">Signal</keyword>
<reference evidence="5 6" key="1">
    <citation type="journal article" date="2020" name="BMC Genomics">
        <title>Intraspecific diversification of the crop wild relative Brassica cretica Lam. using demographic model selection.</title>
        <authorList>
            <person name="Kioukis A."/>
            <person name="Michalopoulou V.A."/>
            <person name="Briers L."/>
            <person name="Pirintsos S."/>
            <person name="Studholme D.J."/>
            <person name="Pavlidis P."/>
            <person name="Sarris P.F."/>
        </authorList>
    </citation>
    <scope>NUCLEOTIDE SEQUENCE [LARGE SCALE GENOMIC DNA]</scope>
    <source>
        <strain evidence="6">cv. PFS-1207/04</strain>
    </source>
</reference>
<sequence>MASSMLFFSFILILPCVCSIHFKITRFNQSSEIAYQGDARAKRSVELTSINFTCRAGWVTYGKEVPLWDPVIECLPTQPVVSWVSLIKPALSLPLSHSFRYTFTNTNWDPVDMTSHMGINNNSLTSSNVTSWNATLHNKDIARVLIFYDSSRRNLSCLLEL</sequence>
<comment type="similarity">
    <text evidence="1">Belongs to the leguminous lectin family.</text>
</comment>
<evidence type="ECO:0000256" key="1">
    <source>
        <dbReference type="ARBA" id="ARBA00007606"/>
    </source>
</evidence>
<name>A0ABQ7D8X3_BRACR</name>
<feature type="chain" id="PRO_5047283447" description="Legume lectin domain-containing protein" evidence="3">
    <location>
        <begin position="20"/>
        <end position="161"/>
    </location>
</feature>
<gene>
    <name evidence="5" type="ORF">DY000_02018449</name>
</gene>
<accession>A0ABQ7D8X3</accession>
<comment type="caution">
    <text evidence="5">The sequence shown here is derived from an EMBL/GenBank/DDBJ whole genome shotgun (WGS) entry which is preliminary data.</text>
</comment>
<dbReference type="Gene3D" id="2.60.120.200">
    <property type="match status" value="1"/>
</dbReference>
<evidence type="ECO:0000313" key="6">
    <source>
        <dbReference type="Proteomes" id="UP000266723"/>
    </source>
</evidence>
<evidence type="ECO:0000256" key="3">
    <source>
        <dbReference type="SAM" id="SignalP"/>
    </source>
</evidence>
<keyword evidence="6" id="KW-1185">Reference proteome</keyword>
<dbReference type="Pfam" id="PF00139">
    <property type="entry name" value="Lectin_legB"/>
    <property type="match status" value="2"/>
</dbReference>
<dbReference type="SUPFAM" id="SSF49899">
    <property type="entry name" value="Concanavalin A-like lectins/glucanases"/>
    <property type="match status" value="1"/>
</dbReference>
<keyword evidence="2" id="KW-0430">Lectin</keyword>
<dbReference type="InterPro" id="IPR001220">
    <property type="entry name" value="Legume_lectin_dom"/>
</dbReference>
<dbReference type="PANTHER" id="PTHR32401">
    <property type="entry name" value="CONCANAVALIN A-LIKE LECTIN FAMILY PROTEIN"/>
    <property type="match status" value="1"/>
</dbReference>
<feature type="domain" description="Legume lectin" evidence="4">
    <location>
        <begin position="20"/>
        <end position="69"/>
    </location>
</feature>
<dbReference type="Proteomes" id="UP000266723">
    <property type="component" value="Unassembled WGS sequence"/>
</dbReference>
<dbReference type="InterPro" id="IPR050258">
    <property type="entry name" value="Leguminous_Lectin"/>
</dbReference>
<dbReference type="PANTHER" id="PTHR32401:SF47">
    <property type="entry name" value="LEGUME LECTIN DOMAIN-CONTAINING PROTEIN"/>
    <property type="match status" value="1"/>
</dbReference>
<proteinExistence type="inferred from homology"/>